<protein>
    <submittedName>
        <fullName evidence="2">GNAT superfamily N-acetyltransferase</fullName>
    </submittedName>
</protein>
<dbReference type="GO" id="GO:0016747">
    <property type="term" value="F:acyltransferase activity, transferring groups other than amino-acyl groups"/>
    <property type="evidence" value="ECO:0007669"/>
    <property type="project" value="InterPro"/>
</dbReference>
<dbReference type="InterPro" id="IPR016181">
    <property type="entry name" value="Acyl_CoA_acyltransferase"/>
</dbReference>
<evidence type="ECO:0000313" key="2">
    <source>
        <dbReference type="EMBL" id="NYF43032.1"/>
    </source>
</evidence>
<dbReference type="EMBL" id="JACCCO010000002">
    <property type="protein sequence ID" value="NYF43032.1"/>
    <property type="molecule type" value="Genomic_DNA"/>
</dbReference>
<dbReference type="Proteomes" id="UP000576393">
    <property type="component" value="Unassembled WGS sequence"/>
</dbReference>
<evidence type="ECO:0000259" key="1">
    <source>
        <dbReference type="PROSITE" id="PS51186"/>
    </source>
</evidence>
<organism evidence="2 3">
    <name type="scientific">Streptosporangium sandarakinum</name>
    <dbReference type="NCBI Taxonomy" id="1260955"/>
    <lineage>
        <taxon>Bacteria</taxon>
        <taxon>Bacillati</taxon>
        <taxon>Actinomycetota</taxon>
        <taxon>Actinomycetes</taxon>
        <taxon>Streptosporangiales</taxon>
        <taxon>Streptosporangiaceae</taxon>
        <taxon>Streptosporangium</taxon>
    </lineage>
</organism>
<dbReference type="Gene3D" id="3.40.630.30">
    <property type="match status" value="1"/>
</dbReference>
<dbReference type="AlphaFoldDB" id="A0A852UZU3"/>
<accession>A0A852UZU3</accession>
<sequence>MHELSRLLEAAGRGDFPAADGSVRLTVQPSPRDCGVIAFTAHSVVFADVDHEWLRGLLPADDLSAPLHPRFLRALEERTGRRVDNVDMLLTAGPLTGPPPLPLTELTDRGHPRVRRALRHRDDVRVWEADGGVVLLGRGVAGRWEVAGEVDPGHRGAGLGRLLALAGRHLLTAVDGAAHTLWAQVAPGNAASVRASLAAGFRPVGAEALLMQPERP</sequence>
<dbReference type="SUPFAM" id="SSF55729">
    <property type="entry name" value="Acyl-CoA N-acyltransferases (Nat)"/>
    <property type="match status" value="1"/>
</dbReference>
<name>A0A852UZU3_9ACTN</name>
<reference evidence="2 3" key="1">
    <citation type="submission" date="2020-07" db="EMBL/GenBank/DDBJ databases">
        <title>Sequencing the genomes of 1000 actinobacteria strains.</title>
        <authorList>
            <person name="Klenk H.-P."/>
        </authorList>
    </citation>
    <scope>NUCLEOTIDE SEQUENCE [LARGE SCALE GENOMIC DNA]</scope>
    <source>
        <strain evidence="2 3">DSM 45763</strain>
    </source>
</reference>
<gene>
    <name evidence="2" type="ORF">HDA43_005233</name>
</gene>
<feature type="domain" description="N-acetyltransferase" evidence="1">
    <location>
        <begin position="70"/>
        <end position="216"/>
    </location>
</feature>
<proteinExistence type="predicted"/>
<dbReference type="RefSeq" id="WP_179825989.1">
    <property type="nucleotide sequence ID" value="NZ_JACCCO010000002.1"/>
</dbReference>
<dbReference type="InterPro" id="IPR000182">
    <property type="entry name" value="GNAT_dom"/>
</dbReference>
<dbReference type="PROSITE" id="PS51186">
    <property type="entry name" value="GNAT"/>
    <property type="match status" value="1"/>
</dbReference>
<comment type="caution">
    <text evidence="2">The sequence shown here is derived from an EMBL/GenBank/DDBJ whole genome shotgun (WGS) entry which is preliminary data.</text>
</comment>
<keyword evidence="2" id="KW-0808">Transferase</keyword>
<evidence type="ECO:0000313" key="3">
    <source>
        <dbReference type="Proteomes" id="UP000576393"/>
    </source>
</evidence>
<keyword evidence="3" id="KW-1185">Reference proteome</keyword>